<reference evidence="3" key="1">
    <citation type="submission" date="2020-11" db="EMBL/GenBank/DDBJ databases">
        <title>The Chloroplast Genome of the Green Alga Chaetophora lobata.</title>
        <authorList>
            <person name="Liu B."/>
        </authorList>
    </citation>
    <scope>NUCLEOTIDE SEQUENCE</scope>
</reference>
<dbReference type="EMBL" id="MW315772">
    <property type="protein sequence ID" value="QQY84812.1"/>
    <property type="molecule type" value="Genomic_DNA"/>
</dbReference>
<keyword evidence="1" id="KW-0472">Membrane</keyword>
<dbReference type="Pfam" id="PF00961">
    <property type="entry name" value="LAGLIDADG_1"/>
    <property type="match status" value="2"/>
</dbReference>
<dbReference type="Gene3D" id="3.10.28.10">
    <property type="entry name" value="Homing endonucleases"/>
    <property type="match status" value="2"/>
</dbReference>
<feature type="transmembrane region" description="Helical" evidence="1">
    <location>
        <begin position="6"/>
        <end position="27"/>
    </location>
</feature>
<sequence length="378" mass="44149">MLEQFVFGFFFYSLILCVNFSIIKQIFKNSNQSNRTNQQENNFLKLGSSETTREAFFSQTDSCLEEQNALVSLSIKNSVTKIQSFDFFGYYQSLPPYINANNCLPEFLSFFIGFFEADGFCSSRFDSGVITEDSELIDKTSWQIDSAEKRVDFEITQKTPKVLYEIQKALGFGSVTKFTKKDRIYYRFYTSQKEHILLLIKIFNGNLVLNKRRSQFEELIKNVNIMWDLQIDILPWKAQPSLDDGWLSGFVEGDGGFYTNIKTGFRKGKLSDGSLCYRFALKFYIAQAREDQILLFIRDLLKAKNKLYFSTRGDKIYSKLEISNMESITLVITYFNNFKLLGDKNIWFQRFERVYGYKQSNLRLTFESAKNLLPSQRS</sequence>
<geneLocation type="chloroplast" evidence="3"/>
<evidence type="ECO:0000256" key="1">
    <source>
        <dbReference type="SAM" id="Phobius"/>
    </source>
</evidence>
<dbReference type="SUPFAM" id="SSF55608">
    <property type="entry name" value="Homing endonucleases"/>
    <property type="match status" value="2"/>
</dbReference>
<dbReference type="InterPro" id="IPR051289">
    <property type="entry name" value="LAGLIDADG_Endonuclease"/>
</dbReference>
<gene>
    <name evidence="3" type="primary">orf378</name>
</gene>
<dbReference type="InterPro" id="IPR027434">
    <property type="entry name" value="Homing_endonucl"/>
</dbReference>
<keyword evidence="3" id="KW-0150">Chloroplast</keyword>
<dbReference type="GO" id="GO:0005739">
    <property type="term" value="C:mitochondrion"/>
    <property type="evidence" value="ECO:0007669"/>
    <property type="project" value="UniProtKB-ARBA"/>
</dbReference>
<organism evidence="3">
    <name type="scientific">Chaetophora lobata</name>
    <dbReference type="NCBI Taxonomy" id="1249516"/>
    <lineage>
        <taxon>Eukaryota</taxon>
        <taxon>Viridiplantae</taxon>
        <taxon>Chlorophyta</taxon>
        <taxon>core chlorophytes</taxon>
        <taxon>Chlorophyceae</taxon>
        <taxon>OCC clade</taxon>
        <taxon>Chaetophorales</taxon>
        <taxon>Chaetophoraceae</taxon>
        <taxon>Chaetophora</taxon>
    </lineage>
</organism>
<feature type="domain" description="Homing endonuclease LAGLIDADG" evidence="2">
    <location>
        <begin position="247"/>
        <end position="355"/>
    </location>
</feature>
<dbReference type="InterPro" id="IPR004860">
    <property type="entry name" value="LAGLIDADG_dom"/>
</dbReference>
<proteinExistence type="predicted"/>
<accession>A0A7U1AQ23</accession>
<keyword evidence="1" id="KW-1133">Transmembrane helix</keyword>
<dbReference type="AlphaFoldDB" id="A0A7U1AQ23"/>
<dbReference type="GO" id="GO:0004519">
    <property type="term" value="F:endonuclease activity"/>
    <property type="evidence" value="ECO:0007669"/>
    <property type="project" value="InterPro"/>
</dbReference>
<name>A0A7U1AQ23_9CHLO</name>
<keyword evidence="1" id="KW-0812">Transmembrane</keyword>
<keyword evidence="3" id="KW-0934">Plastid</keyword>
<protein>
    <recommendedName>
        <fullName evidence="2">Homing endonuclease LAGLIDADG domain-containing protein</fullName>
    </recommendedName>
</protein>
<evidence type="ECO:0000313" key="3">
    <source>
        <dbReference type="EMBL" id="QQY84812.1"/>
    </source>
</evidence>
<feature type="domain" description="Homing endonuclease LAGLIDADG" evidence="2">
    <location>
        <begin position="112"/>
        <end position="221"/>
    </location>
</feature>
<evidence type="ECO:0000259" key="2">
    <source>
        <dbReference type="Pfam" id="PF00961"/>
    </source>
</evidence>
<dbReference type="PANTHER" id="PTHR36181">
    <property type="entry name" value="INTRON-ENCODED ENDONUCLEASE AI3-RELATED"/>
    <property type="match status" value="1"/>
</dbReference>
<dbReference type="PANTHER" id="PTHR36181:SF2">
    <property type="entry name" value="INTRON-ENCODED ENDONUCLEASE AI3-RELATED"/>
    <property type="match status" value="1"/>
</dbReference>